<feature type="domain" description="HTH gntR-type" evidence="4">
    <location>
        <begin position="9"/>
        <end position="77"/>
    </location>
</feature>
<keyword evidence="1" id="KW-0805">Transcription regulation</keyword>
<dbReference type="CDD" id="cd13585">
    <property type="entry name" value="PBP2_TMBP_like"/>
    <property type="match status" value="1"/>
</dbReference>
<evidence type="ECO:0000313" key="5">
    <source>
        <dbReference type="EMBL" id="MBD2866395.1"/>
    </source>
</evidence>
<dbReference type="GO" id="GO:0003700">
    <property type="term" value="F:DNA-binding transcription factor activity"/>
    <property type="evidence" value="ECO:0007669"/>
    <property type="project" value="InterPro"/>
</dbReference>
<name>A0A927CIL8_9BACL</name>
<accession>A0A927CIL8</accession>
<organism evidence="5 6">
    <name type="scientific">Paenibacillus oceani</name>
    <dbReference type="NCBI Taxonomy" id="2772510"/>
    <lineage>
        <taxon>Bacteria</taxon>
        <taxon>Bacillati</taxon>
        <taxon>Bacillota</taxon>
        <taxon>Bacilli</taxon>
        <taxon>Bacillales</taxon>
        <taxon>Paenibacillaceae</taxon>
        <taxon>Paenibacillus</taxon>
    </lineage>
</organism>
<comment type="caution">
    <text evidence="5">The sequence shown here is derived from an EMBL/GenBank/DDBJ whole genome shotgun (WGS) entry which is preliminary data.</text>
</comment>
<dbReference type="CDD" id="cd07377">
    <property type="entry name" value="WHTH_GntR"/>
    <property type="match status" value="1"/>
</dbReference>
<dbReference type="Pfam" id="PF00392">
    <property type="entry name" value="GntR"/>
    <property type="match status" value="1"/>
</dbReference>
<dbReference type="InterPro" id="IPR036388">
    <property type="entry name" value="WH-like_DNA-bd_sf"/>
</dbReference>
<dbReference type="PRINTS" id="PR00035">
    <property type="entry name" value="HTHGNTR"/>
</dbReference>
<dbReference type="PANTHER" id="PTHR43649:SF12">
    <property type="entry name" value="DIACETYLCHITOBIOSE BINDING PROTEIN DASA"/>
    <property type="match status" value="1"/>
</dbReference>
<keyword evidence="3" id="KW-0804">Transcription</keyword>
<reference evidence="5" key="1">
    <citation type="submission" date="2020-09" db="EMBL/GenBank/DDBJ databases">
        <title>A novel bacterium of genus Paenibacillus, isolated from South China Sea.</title>
        <authorList>
            <person name="Huang H."/>
            <person name="Mo K."/>
            <person name="Hu Y."/>
        </authorList>
    </citation>
    <scope>NUCLEOTIDE SEQUENCE</scope>
    <source>
        <strain evidence="5">IB182363</strain>
    </source>
</reference>
<dbReference type="EMBL" id="JACXJA010000057">
    <property type="protein sequence ID" value="MBD2866395.1"/>
    <property type="molecule type" value="Genomic_DNA"/>
</dbReference>
<evidence type="ECO:0000259" key="4">
    <source>
        <dbReference type="PROSITE" id="PS50949"/>
    </source>
</evidence>
<evidence type="ECO:0000313" key="6">
    <source>
        <dbReference type="Proteomes" id="UP000639396"/>
    </source>
</evidence>
<dbReference type="InterPro" id="IPR000524">
    <property type="entry name" value="Tscrpt_reg_HTH_GntR"/>
</dbReference>
<dbReference type="InterPro" id="IPR036390">
    <property type="entry name" value="WH_DNA-bd_sf"/>
</dbReference>
<dbReference type="GO" id="GO:0003677">
    <property type="term" value="F:DNA binding"/>
    <property type="evidence" value="ECO:0007669"/>
    <property type="project" value="UniProtKB-KW"/>
</dbReference>
<dbReference type="Gene3D" id="3.40.190.10">
    <property type="entry name" value="Periplasmic binding protein-like II"/>
    <property type="match status" value="1"/>
</dbReference>
<dbReference type="SUPFAM" id="SSF46785">
    <property type="entry name" value="Winged helix' DNA-binding domain"/>
    <property type="match status" value="1"/>
</dbReference>
<gene>
    <name evidence="5" type="ORF">IDH45_30925</name>
</gene>
<keyword evidence="2" id="KW-0238">DNA-binding</keyword>
<evidence type="ECO:0000256" key="2">
    <source>
        <dbReference type="ARBA" id="ARBA00023125"/>
    </source>
</evidence>
<dbReference type="SUPFAM" id="SSF53850">
    <property type="entry name" value="Periplasmic binding protein-like II"/>
    <property type="match status" value="1"/>
</dbReference>
<evidence type="ECO:0000256" key="1">
    <source>
        <dbReference type="ARBA" id="ARBA00023015"/>
    </source>
</evidence>
<dbReference type="InterPro" id="IPR050490">
    <property type="entry name" value="Bact_solute-bd_prot1"/>
</dbReference>
<evidence type="ECO:0000256" key="3">
    <source>
        <dbReference type="ARBA" id="ARBA00023163"/>
    </source>
</evidence>
<dbReference type="PANTHER" id="PTHR43649">
    <property type="entry name" value="ARABINOSE-BINDING PROTEIN-RELATED"/>
    <property type="match status" value="1"/>
</dbReference>
<dbReference type="Proteomes" id="UP000639396">
    <property type="component" value="Unassembled WGS sequence"/>
</dbReference>
<protein>
    <submittedName>
        <fullName evidence="5">Extracellular solute-binding protein</fullName>
    </submittedName>
</protein>
<dbReference type="Pfam" id="PF01547">
    <property type="entry name" value="SBP_bac_1"/>
    <property type="match status" value="1"/>
</dbReference>
<dbReference type="RefSeq" id="WP_190932010.1">
    <property type="nucleotide sequence ID" value="NZ_JACXJA010000057.1"/>
</dbReference>
<sequence>MLRRRNLFQERYNHFLTELKNEILSGSLKPGEFILPENTLSEKYKISRVSVRKVLAQLVDEGLIEKIAGKGNRVKPPVEEIVRQTITLTWFSQSYEQDVLHTIIERYEKSHPYVKVDLVILPAEDYPTRLADRIERGTGPDLFFISDHHFRHLMEQDKLNVMEPYQPPKLLPDEDSYSKLFELFTVDDTLMAVPIHFSPIVICYNKDRFKESGITGEDPVSTWDDLLEVAKKCTAEPNEDGMVDEYGFCFSSSMNRWPAFILQNGGAFVSPDGRSAFATETNIEALQYCNDLIYKHQVSPIYSTSRSYLAEHLFKREKCAMMLSTYYFMNEFRGMDLNWDVLPVPKNKEKATLLLAGSLGINKYSEKVKVAQSFVDFFVGEEAQTLLKQTGCTIPVLRSVAEDDTLLDPAIHPEHYNVFIDSLKYSYSHYEVGLSNESNVIFHEELHMLWANMETAENVARRIDERINQRIDEKS</sequence>
<keyword evidence="6" id="KW-1185">Reference proteome</keyword>
<dbReference type="SMART" id="SM00345">
    <property type="entry name" value="HTH_GNTR"/>
    <property type="match status" value="1"/>
</dbReference>
<dbReference type="PROSITE" id="PS50949">
    <property type="entry name" value="HTH_GNTR"/>
    <property type="match status" value="1"/>
</dbReference>
<dbReference type="InterPro" id="IPR006059">
    <property type="entry name" value="SBP"/>
</dbReference>
<dbReference type="AlphaFoldDB" id="A0A927CIL8"/>
<proteinExistence type="predicted"/>
<dbReference type="Gene3D" id="1.10.10.10">
    <property type="entry name" value="Winged helix-like DNA-binding domain superfamily/Winged helix DNA-binding domain"/>
    <property type="match status" value="1"/>
</dbReference>